<accession>A0AB34JWC4</accession>
<keyword evidence="2" id="KW-1185">Reference proteome</keyword>
<name>A0AB34JWC4_PRYPA</name>
<proteinExistence type="predicted"/>
<evidence type="ECO:0000313" key="1">
    <source>
        <dbReference type="EMBL" id="KAL1526200.1"/>
    </source>
</evidence>
<dbReference type="EMBL" id="JBGBPQ010000003">
    <property type="protein sequence ID" value="KAL1526200.1"/>
    <property type="molecule type" value="Genomic_DNA"/>
</dbReference>
<gene>
    <name evidence="1" type="ORF">AB1Y20_014926</name>
</gene>
<comment type="caution">
    <text evidence="1">The sequence shown here is derived from an EMBL/GenBank/DDBJ whole genome shotgun (WGS) entry which is preliminary data.</text>
</comment>
<sequence length="193" mass="21550">MQTMQRAQWQRHSCHATNGASVRDVTDDKEYAGSMCRWNKQANKQCIDLSGLVQCSTCGRHAQVEKVVKQQGRLQLLELPAVSRLRSKAHLELRKRSFGGLHVQGGPCVWCEEHVPQGSSMCSKPVHALRRLGVPSATNYWDTPPDVDNSVQLRLTVTGVDQQLRDCGELEVDVSVESCYPLLLPDDCTLQQP</sequence>
<protein>
    <submittedName>
        <fullName evidence="1">Uncharacterized protein</fullName>
    </submittedName>
</protein>
<dbReference type="AlphaFoldDB" id="A0AB34JWC4"/>
<dbReference type="Proteomes" id="UP001515480">
    <property type="component" value="Unassembled WGS sequence"/>
</dbReference>
<evidence type="ECO:0000313" key="2">
    <source>
        <dbReference type="Proteomes" id="UP001515480"/>
    </source>
</evidence>
<organism evidence="1 2">
    <name type="scientific">Prymnesium parvum</name>
    <name type="common">Toxic golden alga</name>
    <dbReference type="NCBI Taxonomy" id="97485"/>
    <lineage>
        <taxon>Eukaryota</taxon>
        <taxon>Haptista</taxon>
        <taxon>Haptophyta</taxon>
        <taxon>Prymnesiophyceae</taxon>
        <taxon>Prymnesiales</taxon>
        <taxon>Prymnesiaceae</taxon>
        <taxon>Prymnesium</taxon>
    </lineage>
</organism>
<reference evidence="1 2" key="1">
    <citation type="journal article" date="2024" name="Science">
        <title>Giant polyketide synthase enzymes in the biosynthesis of giant marine polyether toxins.</title>
        <authorList>
            <person name="Fallon T.R."/>
            <person name="Shende V.V."/>
            <person name="Wierzbicki I.H."/>
            <person name="Pendleton A.L."/>
            <person name="Watervoot N.F."/>
            <person name="Auber R.P."/>
            <person name="Gonzalez D.J."/>
            <person name="Wisecaver J.H."/>
            <person name="Moore B.S."/>
        </authorList>
    </citation>
    <scope>NUCLEOTIDE SEQUENCE [LARGE SCALE GENOMIC DNA]</scope>
    <source>
        <strain evidence="1 2">12B1</strain>
    </source>
</reference>